<dbReference type="AlphaFoldDB" id="A0A9D4NFU4"/>
<reference evidence="3" key="2">
    <citation type="submission" date="2020-11" db="EMBL/GenBank/DDBJ databases">
        <authorList>
            <person name="McCartney M.A."/>
            <person name="Auch B."/>
            <person name="Kono T."/>
            <person name="Mallez S."/>
            <person name="Becker A."/>
            <person name="Gohl D.M."/>
            <person name="Silverstein K.A.T."/>
            <person name="Koren S."/>
            <person name="Bechman K.B."/>
            <person name="Herman A."/>
            <person name="Abrahante J.E."/>
            <person name="Garbe J."/>
        </authorList>
    </citation>
    <scope>NUCLEOTIDE SEQUENCE</scope>
    <source>
        <strain evidence="3">Duluth1</strain>
        <tissue evidence="3">Whole animal</tissue>
    </source>
</reference>
<protein>
    <recommendedName>
        <fullName evidence="2">HAT C-terminal dimerisation domain-containing protein</fullName>
    </recommendedName>
</protein>
<reference evidence="3" key="1">
    <citation type="journal article" date="2019" name="bioRxiv">
        <title>The Genome of the Zebra Mussel, Dreissena polymorpha: A Resource for Invasive Species Research.</title>
        <authorList>
            <person name="McCartney M.A."/>
            <person name="Auch B."/>
            <person name="Kono T."/>
            <person name="Mallez S."/>
            <person name="Zhang Y."/>
            <person name="Obille A."/>
            <person name="Becker A."/>
            <person name="Abrahante J.E."/>
            <person name="Garbe J."/>
            <person name="Badalamenti J.P."/>
            <person name="Herman A."/>
            <person name="Mangelson H."/>
            <person name="Liachko I."/>
            <person name="Sullivan S."/>
            <person name="Sone E.D."/>
            <person name="Koren S."/>
            <person name="Silverstein K.A.T."/>
            <person name="Beckman K.B."/>
            <person name="Gohl D.M."/>
        </authorList>
    </citation>
    <scope>NUCLEOTIDE SEQUENCE</scope>
    <source>
        <strain evidence="3">Duluth1</strain>
        <tissue evidence="3">Whole animal</tissue>
    </source>
</reference>
<dbReference type="InterPro" id="IPR008906">
    <property type="entry name" value="HATC_C_dom"/>
</dbReference>
<feature type="domain" description="HAT C-terminal dimerisation" evidence="2">
    <location>
        <begin position="18"/>
        <end position="55"/>
    </location>
</feature>
<organism evidence="3 4">
    <name type="scientific">Dreissena polymorpha</name>
    <name type="common">Zebra mussel</name>
    <name type="synonym">Mytilus polymorpha</name>
    <dbReference type="NCBI Taxonomy" id="45954"/>
    <lineage>
        <taxon>Eukaryota</taxon>
        <taxon>Metazoa</taxon>
        <taxon>Spiralia</taxon>
        <taxon>Lophotrochozoa</taxon>
        <taxon>Mollusca</taxon>
        <taxon>Bivalvia</taxon>
        <taxon>Autobranchia</taxon>
        <taxon>Heteroconchia</taxon>
        <taxon>Euheterodonta</taxon>
        <taxon>Imparidentia</taxon>
        <taxon>Neoheterodontei</taxon>
        <taxon>Myida</taxon>
        <taxon>Dreissenoidea</taxon>
        <taxon>Dreissenidae</taxon>
        <taxon>Dreissena</taxon>
    </lineage>
</organism>
<proteinExistence type="predicted"/>
<evidence type="ECO:0000259" key="2">
    <source>
        <dbReference type="Pfam" id="PF05699"/>
    </source>
</evidence>
<dbReference type="GO" id="GO:0046983">
    <property type="term" value="F:protein dimerization activity"/>
    <property type="evidence" value="ECO:0007669"/>
    <property type="project" value="InterPro"/>
</dbReference>
<dbReference type="Proteomes" id="UP000828390">
    <property type="component" value="Unassembled WGS sequence"/>
</dbReference>
<dbReference type="EMBL" id="JAIWYP010000001">
    <property type="protein sequence ID" value="KAH3893531.1"/>
    <property type="molecule type" value="Genomic_DNA"/>
</dbReference>
<accession>A0A9D4NFU4</accession>
<evidence type="ECO:0000313" key="4">
    <source>
        <dbReference type="Proteomes" id="UP000828390"/>
    </source>
</evidence>
<keyword evidence="1" id="KW-0812">Transmembrane</keyword>
<feature type="transmembrane region" description="Helical" evidence="1">
    <location>
        <begin position="24"/>
        <end position="48"/>
    </location>
</feature>
<gene>
    <name evidence="3" type="ORF">DPMN_017678</name>
</gene>
<keyword evidence="1" id="KW-1133">Transmembrane helix</keyword>
<evidence type="ECO:0000256" key="1">
    <source>
        <dbReference type="SAM" id="Phobius"/>
    </source>
</evidence>
<evidence type="ECO:0000313" key="3">
    <source>
        <dbReference type="EMBL" id="KAH3893531.1"/>
    </source>
</evidence>
<dbReference type="Pfam" id="PF05699">
    <property type="entry name" value="Dimer_Tnp_hAT"/>
    <property type="match status" value="1"/>
</dbReference>
<comment type="caution">
    <text evidence="3">The sequence shown here is derived from an EMBL/GenBank/DDBJ whole genome shotgun (WGS) entry which is preliminary data.</text>
</comment>
<keyword evidence="4" id="KW-1185">Reference proteome</keyword>
<name>A0A9D4NFU4_DREPO</name>
<keyword evidence="1" id="KW-0472">Membrane</keyword>
<sequence>MSVQEFYNRLFTNPKLKETFKNEIMLVEIILCIPVSSAVCEIGFSAMARIKSDWRASWNIKIFTS</sequence>